<dbReference type="InterPro" id="IPR024930">
    <property type="entry name" value="Skp_dom_sf"/>
</dbReference>
<reference evidence="4 5" key="1">
    <citation type="submission" date="2018-08" db="EMBL/GenBank/DDBJ databases">
        <title>Flavobacterium tibetense sp. nov., isolated from a wetland YonghuCo on Tibetan Plateau.</title>
        <authorList>
            <person name="Phurbu D."/>
            <person name="Lu H."/>
            <person name="Xing P."/>
        </authorList>
    </citation>
    <scope>NUCLEOTIDE SEQUENCE [LARGE SCALE GENOMIC DNA]</scope>
    <source>
        <strain evidence="4 5">DJC</strain>
    </source>
</reference>
<evidence type="ECO:0000256" key="3">
    <source>
        <dbReference type="SAM" id="SignalP"/>
    </source>
</evidence>
<dbReference type="Pfam" id="PF03938">
    <property type="entry name" value="OmpH"/>
    <property type="match status" value="1"/>
</dbReference>
<organism evidence="4 5">
    <name type="scientific">Pseudotabrizicola alkalilacus</name>
    <dbReference type="NCBI Taxonomy" id="2305252"/>
    <lineage>
        <taxon>Bacteria</taxon>
        <taxon>Pseudomonadati</taxon>
        <taxon>Pseudomonadota</taxon>
        <taxon>Alphaproteobacteria</taxon>
        <taxon>Rhodobacterales</taxon>
        <taxon>Paracoccaceae</taxon>
        <taxon>Pseudotabrizicola</taxon>
    </lineage>
</organism>
<feature type="region of interest" description="Disordered" evidence="2">
    <location>
        <begin position="183"/>
        <end position="211"/>
    </location>
</feature>
<evidence type="ECO:0000313" key="4">
    <source>
        <dbReference type="EMBL" id="RGP36069.1"/>
    </source>
</evidence>
<keyword evidence="5" id="KW-1185">Reference proteome</keyword>
<dbReference type="EMBL" id="QWEY01000010">
    <property type="protein sequence ID" value="RGP36069.1"/>
    <property type="molecule type" value="Genomic_DNA"/>
</dbReference>
<dbReference type="InterPro" id="IPR005632">
    <property type="entry name" value="Chaperone_Skp"/>
</dbReference>
<keyword evidence="1" id="KW-0175">Coiled coil</keyword>
<feature type="coiled-coil region" evidence="1">
    <location>
        <begin position="62"/>
        <end position="93"/>
    </location>
</feature>
<dbReference type="SMART" id="SM00935">
    <property type="entry name" value="OmpH"/>
    <property type="match status" value="1"/>
</dbReference>
<feature type="signal peptide" evidence="3">
    <location>
        <begin position="1"/>
        <end position="26"/>
    </location>
</feature>
<proteinExistence type="predicted"/>
<dbReference type="Gene3D" id="3.30.910.20">
    <property type="entry name" value="Skp domain"/>
    <property type="match status" value="1"/>
</dbReference>
<evidence type="ECO:0000313" key="5">
    <source>
        <dbReference type="Proteomes" id="UP000284547"/>
    </source>
</evidence>
<dbReference type="SUPFAM" id="SSF111384">
    <property type="entry name" value="OmpH-like"/>
    <property type="match status" value="1"/>
</dbReference>
<dbReference type="AlphaFoldDB" id="A0A411YZ32"/>
<sequence length="211" mass="22904">MRRAGLRGALVAGLAAVLAGPLPAQEAEPAPPVVSLQSAVVTLDRNRLFEETRLGQAILARIDSASNDLIAENRRLEAALEAEERLLTERRATLPTAQFRELAQEFDSRVEELRVTQEAKSRALTRQRDTEQQRFLEASAPVLADLMQDLGAVAIIDRSVVVLSFDRFDITAQAIARLDTELGDGTDLAPAPESEPEPGQADVPLPVPVQP</sequence>
<gene>
    <name evidence="4" type="ORF">D1012_16800</name>
</gene>
<comment type="caution">
    <text evidence="4">The sequence shown here is derived from an EMBL/GenBank/DDBJ whole genome shotgun (WGS) entry which is preliminary data.</text>
</comment>
<evidence type="ECO:0000256" key="2">
    <source>
        <dbReference type="SAM" id="MobiDB-lite"/>
    </source>
</evidence>
<accession>A0A411YZ32</accession>
<protein>
    <submittedName>
        <fullName evidence="4">OmpH family outer membrane protein</fullName>
    </submittedName>
</protein>
<evidence type="ECO:0000256" key="1">
    <source>
        <dbReference type="SAM" id="Coils"/>
    </source>
</evidence>
<dbReference type="GO" id="GO:0051082">
    <property type="term" value="F:unfolded protein binding"/>
    <property type="evidence" value="ECO:0007669"/>
    <property type="project" value="InterPro"/>
</dbReference>
<keyword evidence="3" id="KW-0732">Signal</keyword>
<feature type="chain" id="PRO_5019414476" evidence="3">
    <location>
        <begin position="27"/>
        <end position="211"/>
    </location>
</feature>
<name>A0A411YZ32_9RHOB</name>
<dbReference type="Proteomes" id="UP000284547">
    <property type="component" value="Unassembled WGS sequence"/>
</dbReference>